<gene>
    <name evidence="1" type="ORF">UFOVP1370_2</name>
</gene>
<name>A0A6J5S4H5_9CAUD</name>
<accession>A0A6J5S4H5</accession>
<proteinExistence type="predicted"/>
<organism evidence="1">
    <name type="scientific">uncultured Caudovirales phage</name>
    <dbReference type="NCBI Taxonomy" id="2100421"/>
    <lineage>
        <taxon>Viruses</taxon>
        <taxon>Duplodnaviria</taxon>
        <taxon>Heunggongvirae</taxon>
        <taxon>Uroviricota</taxon>
        <taxon>Caudoviricetes</taxon>
        <taxon>Peduoviridae</taxon>
        <taxon>Maltschvirus</taxon>
        <taxon>Maltschvirus maltsch</taxon>
    </lineage>
</organism>
<sequence>MKKRRPEILRPGRKLQTPIEQQTTAITRTSDVKRWTALMAQPLNKWKLIK</sequence>
<reference evidence="1" key="1">
    <citation type="submission" date="2020-05" db="EMBL/GenBank/DDBJ databases">
        <authorList>
            <person name="Chiriac C."/>
            <person name="Salcher M."/>
            <person name="Ghai R."/>
            <person name="Kavagutti S V."/>
        </authorList>
    </citation>
    <scope>NUCLEOTIDE SEQUENCE</scope>
</reference>
<dbReference type="EMBL" id="LR797325">
    <property type="protein sequence ID" value="CAB4202275.1"/>
    <property type="molecule type" value="Genomic_DNA"/>
</dbReference>
<protein>
    <submittedName>
        <fullName evidence="1">Uncharacterized protein</fullName>
    </submittedName>
</protein>
<evidence type="ECO:0000313" key="1">
    <source>
        <dbReference type="EMBL" id="CAB4202275.1"/>
    </source>
</evidence>